<evidence type="ECO:0000256" key="5">
    <source>
        <dbReference type="ARBA" id="ARBA00023136"/>
    </source>
</evidence>
<feature type="transmembrane region" description="Helical" evidence="6">
    <location>
        <begin position="75"/>
        <end position="93"/>
    </location>
</feature>
<evidence type="ECO:0000256" key="1">
    <source>
        <dbReference type="ARBA" id="ARBA00004141"/>
    </source>
</evidence>
<evidence type="ECO:0000256" key="3">
    <source>
        <dbReference type="ARBA" id="ARBA00022692"/>
    </source>
</evidence>
<dbReference type="AlphaFoldDB" id="A0A1M5V3Z0"/>
<dbReference type="CDD" id="cd15904">
    <property type="entry name" value="TSPO_MBR"/>
    <property type="match status" value="1"/>
</dbReference>
<dbReference type="GO" id="GO:0016020">
    <property type="term" value="C:membrane"/>
    <property type="evidence" value="ECO:0007669"/>
    <property type="project" value="UniProtKB-SubCell"/>
</dbReference>
<keyword evidence="5 6" id="KW-0472">Membrane</keyword>
<comment type="subcellular location">
    <subcellularLocation>
        <location evidence="1">Membrane</location>
        <topology evidence="1">Multi-pass membrane protein</topology>
    </subcellularLocation>
</comment>
<sequence>MKKVYYFILFLVINFGGLALGSWLMDGGSTGTWYNNLHKAPWTPPGWVFGTAWTLIMLCFSWYLAELFYLRASKFLWSLFTFQVILNVSWNWIFFNQHLTKIGLITIILLTLVIFYYFITFRNDRLKCAKYLLLPYMIWLCIATSLNGYIVFNN</sequence>
<reference evidence="8" key="1">
    <citation type="submission" date="2016-11" db="EMBL/GenBank/DDBJ databases">
        <authorList>
            <person name="Varghese N."/>
            <person name="Submissions S."/>
        </authorList>
    </citation>
    <scope>NUCLEOTIDE SEQUENCE [LARGE SCALE GENOMIC DNA]</scope>
    <source>
        <strain evidence="8">DSM 25330</strain>
    </source>
</reference>
<gene>
    <name evidence="7" type="ORF">SAMN05444148_2703</name>
</gene>
<dbReference type="STRING" id="1089305.SAMN05444148_2703"/>
<dbReference type="PANTHER" id="PTHR10057:SF0">
    <property type="entry name" value="TRANSLOCATOR PROTEIN"/>
    <property type="match status" value="1"/>
</dbReference>
<evidence type="ECO:0000256" key="6">
    <source>
        <dbReference type="SAM" id="Phobius"/>
    </source>
</evidence>
<dbReference type="FunFam" id="1.20.1260.100:FF:000001">
    <property type="entry name" value="translocator protein 2"/>
    <property type="match status" value="1"/>
</dbReference>
<feature type="transmembrane region" description="Helical" evidence="6">
    <location>
        <begin position="7"/>
        <end position="25"/>
    </location>
</feature>
<keyword evidence="3 6" id="KW-0812">Transmembrane</keyword>
<dbReference type="PANTHER" id="PTHR10057">
    <property type="entry name" value="PERIPHERAL-TYPE BENZODIAZEPINE RECEPTOR"/>
    <property type="match status" value="1"/>
</dbReference>
<feature type="transmembrane region" description="Helical" evidence="6">
    <location>
        <begin position="45"/>
        <end position="63"/>
    </location>
</feature>
<dbReference type="Gene3D" id="1.20.1260.100">
    <property type="entry name" value="TspO/MBR protein"/>
    <property type="match status" value="1"/>
</dbReference>
<evidence type="ECO:0000256" key="4">
    <source>
        <dbReference type="ARBA" id="ARBA00022989"/>
    </source>
</evidence>
<organism evidence="7 8">
    <name type="scientific">Winogradskyella jejuensis</name>
    <dbReference type="NCBI Taxonomy" id="1089305"/>
    <lineage>
        <taxon>Bacteria</taxon>
        <taxon>Pseudomonadati</taxon>
        <taxon>Bacteroidota</taxon>
        <taxon>Flavobacteriia</taxon>
        <taxon>Flavobacteriales</taxon>
        <taxon>Flavobacteriaceae</taxon>
        <taxon>Winogradskyella</taxon>
    </lineage>
</organism>
<dbReference type="RefSeq" id="WP_073087288.1">
    <property type="nucleotide sequence ID" value="NZ_FQWS01000002.1"/>
</dbReference>
<dbReference type="EMBL" id="FQWS01000002">
    <property type="protein sequence ID" value="SHH69663.1"/>
    <property type="molecule type" value="Genomic_DNA"/>
</dbReference>
<dbReference type="OrthoDB" id="9795496at2"/>
<evidence type="ECO:0000256" key="2">
    <source>
        <dbReference type="ARBA" id="ARBA00007524"/>
    </source>
</evidence>
<accession>A0A1M5V3Z0</accession>
<evidence type="ECO:0000313" key="7">
    <source>
        <dbReference type="EMBL" id="SHH69663.1"/>
    </source>
</evidence>
<dbReference type="InterPro" id="IPR004307">
    <property type="entry name" value="TspO_MBR"/>
</dbReference>
<protein>
    <submittedName>
        <fullName evidence="7">TspO and MBR related proteins</fullName>
    </submittedName>
</protein>
<dbReference type="Pfam" id="PF03073">
    <property type="entry name" value="TspO_MBR"/>
    <property type="match status" value="1"/>
</dbReference>
<evidence type="ECO:0000313" key="8">
    <source>
        <dbReference type="Proteomes" id="UP000184522"/>
    </source>
</evidence>
<dbReference type="InterPro" id="IPR038330">
    <property type="entry name" value="TspO/MBR-related_sf"/>
</dbReference>
<comment type="similarity">
    <text evidence="2">Belongs to the TspO/BZRP family.</text>
</comment>
<dbReference type="Proteomes" id="UP000184522">
    <property type="component" value="Unassembled WGS sequence"/>
</dbReference>
<dbReference type="GO" id="GO:0033013">
    <property type="term" value="P:tetrapyrrole metabolic process"/>
    <property type="evidence" value="ECO:0007669"/>
    <property type="project" value="UniProtKB-ARBA"/>
</dbReference>
<proteinExistence type="inferred from homology"/>
<name>A0A1M5V3Z0_9FLAO</name>
<dbReference type="PIRSF" id="PIRSF005859">
    <property type="entry name" value="PBR"/>
    <property type="match status" value="1"/>
</dbReference>
<feature type="transmembrane region" description="Helical" evidence="6">
    <location>
        <begin position="99"/>
        <end position="119"/>
    </location>
</feature>
<feature type="transmembrane region" description="Helical" evidence="6">
    <location>
        <begin position="131"/>
        <end position="152"/>
    </location>
</feature>
<keyword evidence="4 6" id="KW-1133">Transmembrane helix</keyword>
<keyword evidence="8" id="KW-1185">Reference proteome</keyword>